<reference evidence="9" key="1">
    <citation type="submission" date="2021-01" db="EMBL/GenBank/DDBJ databases">
        <title>Modified the classification status of verrucomicrobia.</title>
        <authorList>
            <person name="Feng X."/>
        </authorList>
    </citation>
    <scope>NUCLEOTIDE SEQUENCE</scope>
    <source>
        <strain evidence="9">KCTC 13126</strain>
    </source>
</reference>
<dbReference type="SUPFAM" id="SSF56935">
    <property type="entry name" value="Porins"/>
    <property type="match status" value="1"/>
</dbReference>
<evidence type="ECO:0000259" key="8">
    <source>
        <dbReference type="Pfam" id="PF07715"/>
    </source>
</evidence>
<name>A0A934S5N6_9BACT</name>
<comment type="subcellular location">
    <subcellularLocation>
        <location evidence="1">Cell outer membrane</location>
        <topology evidence="1">Multi-pass membrane protein</topology>
    </subcellularLocation>
</comment>
<sequence length="1162" mass="128359">MNKNIRHTNRYTGPRRSRQALLCGAALLVAPLSFAQQDDEDEEIFELSPFTVEGTENQGYRATSTLAGTRIRTDLKDVGSAISVITAEFLEDTNSKTTEDLLVYTTGTEVAGQGGNFAGQGDGAILNDGSHVEPVSNTRVRGLAGADNLRDFFLSDIPWDSYNVNRVDLQRGANSVLFGIGSPAGIINSSINSANFENSNKIGVEFGSFGSFRSTLDVNRVLIEDKLSVRFSALYDDKQYRQDPAFREDQRAFVALRWEPELFAADGAHTEIRANFETGDIDGINPRLSPPMDAITPWFESMDQLTVPWLNSNLLTNKAEDEYNPYLGAAGNRIWDGNVVAFNSADATSQSFAFAASGKNYPEGGTNNPFNGSYKGIVSYNNIAKNLDLPGSVVSPYKSKSLTDASVFDFYNNLIEGENRRNSSSFDAYNVNLSQTFFDNQLGFEVVFDEQDVDWSWKHFLAWDAATISVDVMETLIDGSPNPNVGRPMLIGGGGSAGSGRVDRERSTQRFTAFANYDFRDKLDSDSMLARVLGRHSFTANYTTQEITELRRGWNNWFVGSGYGPTSDVAVGQAGRDATTITYLGPDLRGSSTYKGLNLSRLTAIQEAASDRIMQWDSTSASVIQYDLPIVNPNSSSYNDANRPYTQASKFIDKIDSEVLVWQGFMFGGNVVPMAGWRRDTDLNRSAGAPNKVGGLITNYADPDWVYATDPASDFYNEVEGQTRTYSIVVHMPESITEQLPWGMTLSAFYNESANFQPNASRRDILGNAIPSPTGETEDYGINISALEGKLYLKINKYKTLVNNATLSDELGNAYLIGAGEAWGQAAAYHLGQDDGIWPGNGDYGTTSEGSAFGAGHTLRWEPSYDYLVNDSEGREPWSDGYENTFSQAGIDEQYDIQRRSTEDWLSKPVPDAFQNAWGMSGYNMGTGEWSMNSVAVTGDTLSEGTEFELVFNPTENLNIALNGSKTKAQRLNLGRAYSEWIEKRYQDYLGPMGDMRLWGPGNWALQTGAGGTVRDKFNNETYPAYLLALALNGTDVPELRPWRFNLVANYDFSDGVMKGSNVGMGYRWQDENVTGFGLNSTLDGYDANKRYYGPTEDSFDFWIGRSQKILNDSVDWRIQLNIRNAFGDKKLIPVTVQPDGTPAAYRIAEPTTFTVSNTFEF</sequence>
<gene>
    <name evidence="9" type="ORF">JIN87_21150</name>
</gene>
<dbReference type="Gene3D" id="2.40.170.20">
    <property type="entry name" value="TonB-dependent receptor, beta-barrel domain"/>
    <property type="match status" value="2"/>
</dbReference>
<evidence type="ECO:0000256" key="5">
    <source>
        <dbReference type="ARBA" id="ARBA00023136"/>
    </source>
</evidence>
<keyword evidence="9" id="KW-0675">Receptor</keyword>
<evidence type="ECO:0000256" key="7">
    <source>
        <dbReference type="SAM" id="SignalP"/>
    </source>
</evidence>
<keyword evidence="2" id="KW-0813">Transport</keyword>
<keyword evidence="3" id="KW-1134">Transmembrane beta strand</keyword>
<evidence type="ECO:0000256" key="1">
    <source>
        <dbReference type="ARBA" id="ARBA00004571"/>
    </source>
</evidence>
<organism evidence="9 10">
    <name type="scientific">Pelagicoccus mobilis</name>
    <dbReference type="NCBI Taxonomy" id="415221"/>
    <lineage>
        <taxon>Bacteria</taxon>
        <taxon>Pseudomonadati</taxon>
        <taxon>Verrucomicrobiota</taxon>
        <taxon>Opitutia</taxon>
        <taxon>Puniceicoccales</taxon>
        <taxon>Pelagicoccaceae</taxon>
        <taxon>Pelagicoccus</taxon>
    </lineage>
</organism>
<evidence type="ECO:0000256" key="2">
    <source>
        <dbReference type="ARBA" id="ARBA00022448"/>
    </source>
</evidence>
<comment type="caution">
    <text evidence="9">The sequence shown here is derived from an EMBL/GenBank/DDBJ whole genome shotgun (WGS) entry which is preliminary data.</text>
</comment>
<dbReference type="EMBL" id="JAENIL010000047">
    <property type="protein sequence ID" value="MBK1879408.1"/>
    <property type="molecule type" value="Genomic_DNA"/>
</dbReference>
<evidence type="ECO:0000256" key="6">
    <source>
        <dbReference type="ARBA" id="ARBA00023237"/>
    </source>
</evidence>
<evidence type="ECO:0000256" key="3">
    <source>
        <dbReference type="ARBA" id="ARBA00022452"/>
    </source>
</evidence>
<dbReference type="Proteomes" id="UP000617628">
    <property type="component" value="Unassembled WGS sequence"/>
</dbReference>
<keyword evidence="6" id="KW-0998">Cell outer membrane</keyword>
<keyword evidence="5" id="KW-0472">Membrane</keyword>
<dbReference type="InterPro" id="IPR036942">
    <property type="entry name" value="Beta-barrel_TonB_sf"/>
</dbReference>
<feature type="signal peptide" evidence="7">
    <location>
        <begin position="1"/>
        <end position="35"/>
    </location>
</feature>
<proteinExistence type="predicted"/>
<dbReference type="InterPro" id="IPR039426">
    <property type="entry name" value="TonB-dep_rcpt-like"/>
</dbReference>
<dbReference type="AlphaFoldDB" id="A0A934S5N6"/>
<evidence type="ECO:0000313" key="9">
    <source>
        <dbReference type="EMBL" id="MBK1879408.1"/>
    </source>
</evidence>
<dbReference type="InterPro" id="IPR012910">
    <property type="entry name" value="Plug_dom"/>
</dbReference>
<dbReference type="GO" id="GO:0015344">
    <property type="term" value="F:siderophore uptake transmembrane transporter activity"/>
    <property type="evidence" value="ECO:0007669"/>
    <property type="project" value="TreeGrafter"/>
</dbReference>
<keyword evidence="4" id="KW-0812">Transmembrane</keyword>
<evidence type="ECO:0000256" key="4">
    <source>
        <dbReference type="ARBA" id="ARBA00022692"/>
    </source>
</evidence>
<accession>A0A934S5N6</accession>
<keyword evidence="7" id="KW-0732">Signal</keyword>
<protein>
    <submittedName>
        <fullName evidence="9">TonB-dependent receptor plug domain-containing protein</fullName>
    </submittedName>
</protein>
<evidence type="ECO:0000313" key="10">
    <source>
        <dbReference type="Proteomes" id="UP000617628"/>
    </source>
</evidence>
<dbReference type="Pfam" id="PF07715">
    <property type="entry name" value="Plug"/>
    <property type="match status" value="1"/>
</dbReference>
<keyword evidence="10" id="KW-1185">Reference proteome</keyword>
<feature type="domain" description="TonB-dependent receptor plug" evidence="8">
    <location>
        <begin position="75"/>
        <end position="186"/>
    </location>
</feature>
<feature type="chain" id="PRO_5037206147" evidence="7">
    <location>
        <begin position="36"/>
        <end position="1162"/>
    </location>
</feature>
<dbReference type="GO" id="GO:0009279">
    <property type="term" value="C:cell outer membrane"/>
    <property type="evidence" value="ECO:0007669"/>
    <property type="project" value="UniProtKB-SubCell"/>
</dbReference>
<dbReference type="RefSeq" id="WP_200357621.1">
    <property type="nucleotide sequence ID" value="NZ_JAENIL010000047.1"/>
</dbReference>
<dbReference type="PANTHER" id="PTHR32552:SF82">
    <property type="entry name" value="FCUA PROTEIN"/>
    <property type="match status" value="1"/>
</dbReference>
<dbReference type="PANTHER" id="PTHR32552">
    <property type="entry name" value="FERRICHROME IRON RECEPTOR-RELATED"/>
    <property type="match status" value="1"/>
</dbReference>